<sequence length="271" mass="27730">MRAPVHGVSMDLDLTGKHALVCGASQGIGRAAAHELALLGADVTLLARRAGVLAQVRDALPVVHDAQRHALIAVDAGDTATLRAKAEALVAGHPVHVLVNNGGGPPPGLLQDAGEEALLLAYRQHVLAAQTLVGAVVPGMRRAGYGRIVNIVSTTVREPIANLGVSNVTRGAMASWAKTLANELAPLGITVNNVLPGSTDTPRIAQIAATRAEARGVPVEAMRTEMEAEIPMGRFGLPGEIAAAVAFLASPAAAYITGTSLPVDGGRIRAI</sequence>
<reference evidence="3" key="1">
    <citation type="journal article" date="2019" name="Int. J. Syst. Evol. Microbiol.">
        <title>The Global Catalogue of Microorganisms (GCM) 10K type strain sequencing project: providing services to taxonomists for standard genome sequencing and annotation.</title>
        <authorList>
            <consortium name="The Broad Institute Genomics Platform"/>
            <consortium name="The Broad Institute Genome Sequencing Center for Infectious Disease"/>
            <person name="Wu L."/>
            <person name="Ma J."/>
        </authorList>
    </citation>
    <scope>NUCLEOTIDE SEQUENCE [LARGE SCALE GENOMIC DNA]</scope>
    <source>
        <strain evidence="3">CGMCC 1.13574</strain>
    </source>
</reference>
<accession>A0ABV9NJV7</accession>
<gene>
    <name evidence="2" type="ORF">ACFO3Q_05280</name>
</gene>
<organism evidence="2 3">
    <name type="scientific">Coralloluteibacterium thermophilum</name>
    <dbReference type="NCBI Taxonomy" id="2707049"/>
    <lineage>
        <taxon>Bacteria</taxon>
        <taxon>Pseudomonadati</taxon>
        <taxon>Pseudomonadota</taxon>
        <taxon>Gammaproteobacteria</taxon>
        <taxon>Lysobacterales</taxon>
        <taxon>Lysobacteraceae</taxon>
        <taxon>Coralloluteibacterium</taxon>
    </lineage>
</organism>
<dbReference type="InterPro" id="IPR050259">
    <property type="entry name" value="SDR"/>
</dbReference>
<dbReference type="PANTHER" id="PTHR42879">
    <property type="entry name" value="3-OXOACYL-(ACYL-CARRIER-PROTEIN) REDUCTASE"/>
    <property type="match status" value="1"/>
</dbReference>
<comment type="caution">
    <text evidence="2">The sequence shown here is derived from an EMBL/GenBank/DDBJ whole genome shotgun (WGS) entry which is preliminary data.</text>
</comment>
<dbReference type="Pfam" id="PF13561">
    <property type="entry name" value="adh_short_C2"/>
    <property type="match status" value="1"/>
</dbReference>
<dbReference type="InterPro" id="IPR036291">
    <property type="entry name" value="NAD(P)-bd_dom_sf"/>
</dbReference>
<evidence type="ECO:0000313" key="3">
    <source>
        <dbReference type="Proteomes" id="UP001595892"/>
    </source>
</evidence>
<dbReference type="PRINTS" id="PR00081">
    <property type="entry name" value="GDHRDH"/>
</dbReference>
<dbReference type="InterPro" id="IPR002347">
    <property type="entry name" value="SDR_fam"/>
</dbReference>
<dbReference type="Gene3D" id="3.40.50.720">
    <property type="entry name" value="NAD(P)-binding Rossmann-like Domain"/>
    <property type="match status" value="1"/>
</dbReference>
<dbReference type="RefSeq" id="WP_377003642.1">
    <property type="nucleotide sequence ID" value="NZ_JBHSGG010000014.1"/>
</dbReference>
<dbReference type="PANTHER" id="PTHR42879:SF6">
    <property type="entry name" value="NADPH-DEPENDENT REDUCTASE BACG"/>
    <property type="match status" value="1"/>
</dbReference>
<evidence type="ECO:0000256" key="1">
    <source>
        <dbReference type="ARBA" id="ARBA00006484"/>
    </source>
</evidence>
<comment type="similarity">
    <text evidence="1">Belongs to the short-chain dehydrogenases/reductases (SDR) family.</text>
</comment>
<dbReference type="EMBL" id="JBHSGG010000014">
    <property type="protein sequence ID" value="MFC4727579.1"/>
    <property type="molecule type" value="Genomic_DNA"/>
</dbReference>
<name>A0ABV9NJV7_9GAMM</name>
<proteinExistence type="inferred from homology"/>
<keyword evidence="3" id="KW-1185">Reference proteome</keyword>
<dbReference type="Proteomes" id="UP001595892">
    <property type="component" value="Unassembled WGS sequence"/>
</dbReference>
<evidence type="ECO:0000313" key="2">
    <source>
        <dbReference type="EMBL" id="MFC4727579.1"/>
    </source>
</evidence>
<dbReference type="SUPFAM" id="SSF51735">
    <property type="entry name" value="NAD(P)-binding Rossmann-fold domains"/>
    <property type="match status" value="1"/>
</dbReference>
<protein>
    <submittedName>
        <fullName evidence="2">SDR family oxidoreductase</fullName>
    </submittedName>
</protein>